<evidence type="ECO:0000256" key="2">
    <source>
        <dbReference type="SAM" id="SignalP"/>
    </source>
</evidence>
<evidence type="ECO:0000313" key="4">
    <source>
        <dbReference type="WBParaSite" id="Csp11.Scaffold629.g13710.t1"/>
    </source>
</evidence>
<dbReference type="AlphaFoldDB" id="A0A1I7U0S8"/>
<feature type="chain" id="PRO_5009308354" evidence="2">
    <location>
        <begin position="19"/>
        <end position="122"/>
    </location>
</feature>
<proteinExistence type="predicted"/>
<dbReference type="eggNOG" id="ENOG502THT6">
    <property type="taxonomic scope" value="Eukaryota"/>
</dbReference>
<accession>A0A1I7U0S8</accession>
<sequence length="122" mass="11436">MSSYAVILLLGLLAAAMAAPQGFVQKTTIIETGPRGGFNGGPGQFGRGGFGGGPGSNYGPGGGFGGRGGFGGGPGSNYGPGVGFGGRGGFGGGPGNGFGGGPGFGGRGGPTIIKETIIRGKK</sequence>
<feature type="region of interest" description="Disordered" evidence="1">
    <location>
        <begin position="35"/>
        <end position="122"/>
    </location>
</feature>
<name>A0A1I7U0S8_9PELO</name>
<feature type="signal peptide" evidence="2">
    <location>
        <begin position="1"/>
        <end position="18"/>
    </location>
</feature>
<evidence type="ECO:0000313" key="3">
    <source>
        <dbReference type="Proteomes" id="UP000095282"/>
    </source>
</evidence>
<dbReference type="Proteomes" id="UP000095282">
    <property type="component" value="Unplaced"/>
</dbReference>
<evidence type="ECO:0000256" key="1">
    <source>
        <dbReference type="SAM" id="MobiDB-lite"/>
    </source>
</evidence>
<reference evidence="4" key="1">
    <citation type="submission" date="2016-11" db="UniProtKB">
        <authorList>
            <consortium name="WormBaseParasite"/>
        </authorList>
    </citation>
    <scope>IDENTIFICATION</scope>
</reference>
<feature type="compositionally biased region" description="Gly residues" evidence="1">
    <location>
        <begin position="35"/>
        <end position="109"/>
    </location>
</feature>
<organism evidence="3 4">
    <name type="scientific">Caenorhabditis tropicalis</name>
    <dbReference type="NCBI Taxonomy" id="1561998"/>
    <lineage>
        <taxon>Eukaryota</taxon>
        <taxon>Metazoa</taxon>
        <taxon>Ecdysozoa</taxon>
        <taxon>Nematoda</taxon>
        <taxon>Chromadorea</taxon>
        <taxon>Rhabditida</taxon>
        <taxon>Rhabditina</taxon>
        <taxon>Rhabditomorpha</taxon>
        <taxon>Rhabditoidea</taxon>
        <taxon>Rhabditidae</taxon>
        <taxon>Peloderinae</taxon>
        <taxon>Caenorhabditis</taxon>
    </lineage>
</organism>
<protein>
    <submittedName>
        <fullName evidence="4">Glycine-rich cell wall structural protein-like</fullName>
    </submittedName>
</protein>
<dbReference type="WBParaSite" id="Csp11.Scaffold629.g13710.t1">
    <property type="protein sequence ID" value="Csp11.Scaffold629.g13710.t1"/>
    <property type="gene ID" value="Csp11.Scaffold629.g13710"/>
</dbReference>
<keyword evidence="2" id="KW-0732">Signal</keyword>
<keyword evidence="3" id="KW-1185">Reference proteome</keyword>